<proteinExistence type="predicted"/>
<protein>
    <submittedName>
        <fullName evidence="2">Uncharacterized protein</fullName>
    </submittedName>
</protein>
<feature type="region of interest" description="Disordered" evidence="1">
    <location>
        <begin position="60"/>
        <end position="90"/>
    </location>
</feature>
<comment type="caution">
    <text evidence="2">The sequence shown here is derived from an EMBL/GenBank/DDBJ whole genome shotgun (WGS) entry which is preliminary data.</text>
</comment>
<keyword evidence="3" id="KW-1185">Reference proteome</keyword>
<evidence type="ECO:0000313" key="3">
    <source>
        <dbReference type="Proteomes" id="UP001165524"/>
    </source>
</evidence>
<dbReference type="EMBL" id="JALKII010000003">
    <property type="protein sequence ID" value="MCK0537328.1"/>
    <property type="molecule type" value="Genomic_DNA"/>
</dbReference>
<sequence>MLQLNPPLPLWTPKGEGFAHILIDYGPEMDLFWTVLITATGEIWTFANHEVRASKNITLGRTRTDTRPTARAAAPVVVAGQDEPRQGVAP</sequence>
<feature type="compositionally biased region" description="Low complexity" evidence="1">
    <location>
        <begin position="69"/>
        <end position="79"/>
    </location>
</feature>
<organism evidence="2 3">
    <name type="scientific">Alcanivorax quisquiliarum</name>
    <dbReference type="NCBI Taxonomy" id="2933565"/>
    <lineage>
        <taxon>Bacteria</taxon>
        <taxon>Pseudomonadati</taxon>
        <taxon>Pseudomonadota</taxon>
        <taxon>Gammaproteobacteria</taxon>
        <taxon>Oceanospirillales</taxon>
        <taxon>Alcanivoracaceae</taxon>
        <taxon>Alcanivorax</taxon>
    </lineage>
</organism>
<name>A0ABT0E674_9GAMM</name>
<gene>
    <name evidence="2" type="ORF">MU846_06345</name>
</gene>
<reference evidence="2" key="1">
    <citation type="submission" date="2022-04" db="EMBL/GenBank/DDBJ databases">
        <title>Alcanivorax sp. CY1518 draft genome sequence.</title>
        <authorList>
            <person name="Zhao G."/>
            <person name="An M."/>
        </authorList>
    </citation>
    <scope>NUCLEOTIDE SEQUENCE</scope>
    <source>
        <strain evidence="2">CY1518</strain>
    </source>
</reference>
<evidence type="ECO:0000313" key="2">
    <source>
        <dbReference type="EMBL" id="MCK0537328.1"/>
    </source>
</evidence>
<evidence type="ECO:0000256" key="1">
    <source>
        <dbReference type="SAM" id="MobiDB-lite"/>
    </source>
</evidence>
<accession>A0ABT0E674</accession>
<dbReference type="RefSeq" id="WP_246950515.1">
    <property type="nucleotide sequence ID" value="NZ_JALKII010000003.1"/>
</dbReference>
<dbReference type="Proteomes" id="UP001165524">
    <property type="component" value="Unassembled WGS sequence"/>
</dbReference>